<protein>
    <submittedName>
        <fullName evidence="7">Flavin-containing monooxygenase</fullName>
    </submittedName>
</protein>
<keyword evidence="3" id="KW-0274">FAD</keyword>
<comment type="cofactor">
    <cofactor evidence="1">
        <name>FAD</name>
        <dbReference type="ChEBI" id="CHEBI:57692"/>
    </cofactor>
</comment>
<dbReference type="SUPFAM" id="SSF51905">
    <property type="entry name" value="FAD/NAD(P)-binding domain"/>
    <property type="match status" value="2"/>
</dbReference>
<dbReference type="GO" id="GO:0050661">
    <property type="term" value="F:NADP binding"/>
    <property type="evidence" value="ECO:0007669"/>
    <property type="project" value="InterPro"/>
</dbReference>
<dbReference type="InterPro" id="IPR051820">
    <property type="entry name" value="FAD-binding_MO"/>
</dbReference>
<dbReference type="Proteomes" id="UP000054845">
    <property type="component" value="Unassembled WGS sequence"/>
</dbReference>
<evidence type="ECO:0000256" key="2">
    <source>
        <dbReference type="ARBA" id="ARBA00022630"/>
    </source>
</evidence>
<dbReference type="PANTHER" id="PTHR43872:SF1">
    <property type="entry name" value="MONOOXYGENASE, PUTATIVE (AFU_ORTHOLOGUE AFUA_8G02570)-RELATED"/>
    <property type="match status" value="1"/>
</dbReference>
<dbReference type="Gene3D" id="3.50.50.60">
    <property type="entry name" value="FAD/NAD(P)-binding domain"/>
    <property type="match status" value="3"/>
</dbReference>
<keyword evidence="2" id="KW-0285">Flavoprotein</keyword>
<organism evidence="7 8">
    <name type="scientific">Ceraceosorus bombacis</name>
    <dbReference type="NCBI Taxonomy" id="401625"/>
    <lineage>
        <taxon>Eukaryota</taxon>
        <taxon>Fungi</taxon>
        <taxon>Dikarya</taxon>
        <taxon>Basidiomycota</taxon>
        <taxon>Ustilaginomycotina</taxon>
        <taxon>Exobasidiomycetes</taxon>
        <taxon>Ceraceosorales</taxon>
        <taxon>Ceraceosoraceae</taxon>
        <taxon>Ceraceosorus</taxon>
    </lineage>
</organism>
<dbReference type="GO" id="GO:0004499">
    <property type="term" value="F:N,N-dimethylaniline monooxygenase activity"/>
    <property type="evidence" value="ECO:0007669"/>
    <property type="project" value="InterPro"/>
</dbReference>
<name>A0A0P1BDZ1_9BASI</name>
<dbReference type="InterPro" id="IPR036188">
    <property type="entry name" value="FAD/NAD-bd_sf"/>
</dbReference>
<accession>A0A0P1BDZ1</accession>
<keyword evidence="4" id="KW-0521">NADP</keyword>
<keyword evidence="8" id="KW-1185">Reference proteome</keyword>
<evidence type="ECO:0000256" key="5">
    <source>
        <dbReference type="ARBA" id="ARBA00023002"/>
    </source>
</evidence>
<evidence type="ECO:0000256" key="6">
    <source>
        <dbReference type="ARBA" id="ARBA00023033"/>
    </source>
</evidence>
<dbReference type="PANTHER" id="PTHR43872">
    <property type="entry name" value="MONOOXYGENASE, PUTATIVE (AFU_ORTHOLOGUE AFUA_8G02570)-RELATED"/>
    <property type="match status" value="1"/>
</dbReference>
<keyword evidence="5" id="KW-0560">Oxidoreductase</keyword>
<dbReference type="STRING" id="401625.A0A0P1BDZ1"/>
<dbReference type="AlphaFoldDB" id="A0A0P1BDZ1"/>
<keyword evidence="6 7" id="KW-0503">Monooxygenase</keyword>
<reference evidence="7 8" key="1">
    <citation type="submission" date="2014-09" db="EMBL/GenBank/DDBJ databases">
        <authorList>
            <person name="Magalhaes I.L.F."/>
            <person name="Oliveira U."/>
            <person name="Santos F.R."/>
            <person name="Vidigal T.H.D.A."/>
            <person name="Brescovit A.D."/>
            <person name="Santos A.J."/>
        </authorList>
    </citation>
    <scope>NUCLEOTIDE SEQUENCE [LARGE SCALE GENOMIC DNA]</scope>
</reference>
<dbReference type="InterPro" id="IPR020946">
    <property type="entry name" value="Flavin_mOase-like"/>
</dbReference>
<evidence type="ECO:0000256" key="3">
    <source>
        <dbReference type="ARBA" id="ARBA00022827"/>
    </source>
</evidence>
<sequence>MVAASASEELDVVIIGAGISGINASYRLQTMTKWQNYTVLEGRSEMGGTWSLFNYPGIRSDSDMYTLGFPFRPWLDAKGIASGEDILKYVKDTARETGVDKHIRYNHKVQRLDWNSETKRWTLYVNANGQEKTFTSRFVYSCAGYYSYDEGHNPELPGQDNFQGKLIHPQFWPKDLDYVDKKVVVVGSGATAITVVPAMAEKVKSITMLQRSPGYFLKLPRRDAVVELWKKILPSQAAHSFIRMRNAFRAYLLVWICKGFPSVARRVLRYLTAKELPPHIPLDPHFNPSYNPWDQRICLDPDGEFFASLRSGKANIATGHIDTITSNGIKLKDGSFLEADIIIAATGLKMTMAGGSQLYVDGKKKDIGQLYIYKGQMLEDVPNFGLCLGYTNASWTLGSDLASRYIARLINEMDKKGIDVVTPRCDHTTVNEKPLINLNSGYITRARKDLPKGGNKAPWYLRHSFFYDLLVVKFGSVLDSLELSAATHAQELTE</sequence>
<dbReference type="EMBL" id="CCYA01000221">
    <property type="protein sequence ID" value="CEH13647.1"/>
    <property type="molecule type" value="Genomic_DNA"/>
</dbReference>
<dbReference type="GO" id="GO:0050660">
    <property type="term" value="F:flavin adenine dinucleotide binding"/>
    <property type="evidence" value="ECO:0007669"/>
    <property type="project" value="InterPro"/>
</dbReference>
<evidence type="ECO:0000313" key="8">
    <source>
        <dbReference type="Proteomes" id="UP000054845"/>
    </source>
</evidence>
<evidence type="ECO:0000256" key="1">
    <source>
        <dbReference type="ARBA" id="ARBA00001974"/>
    </source>
</evidence>
<dbReference type="OrthoDB" id="74360at2759"/>
<dbReference type="FunFam" id="3.50.50.60:FF:000228">
    <property type="entry name" value="FAD-containing monooxygenase EthA"/>
    <property type="match status" value="1"/>
</dbReference>
<evidence type="ECO:0000256" key="4">
    <source>
        <dbReference type="ARBA" id="ARBA00022857"/>
    </source>
</evidence>
<dbReference type="Pfam" id="PF00743">
    <property type="entry name" value="FMO-like"/>
    <property type="match status" value="1"/>
</dbReference>
<dbReference type="Pfam" id="PF13450">
    <property type="entry name" value="NAD_binding_8"/>
    <property type="match status" value="1"/>
</dbReference>
<proteinExistence type="predicted"/>
<evidence type="ECO:0000313" key="7">
    <source>
        <dbReference type="EMBL" id="CEH13647.1"/>
    </source>
</evidence>